<dbReference type="RefSeq" id="WP_330106112.1">
    <property type="nucleotide sequence ID" value="NZ_JAZDQT010000001.1"/>
</dbReference>
<gene>
    <name evidence="1" type="ORF">VRU48_01225</name>
</gene>
<proteinExistence type="predicted"/>
<dbReference type="EMBL" id="JAZDQT010000001">
    <property type="protein sequence ID" value="MEE1943708.1"/>
    <property type="molecule type" value="Genomic_DNA"/>
</dbReference>
<name>A0ABU7I2N1_9SPHI</name>
<reference evidence="1 2" key="1">
    <citation type="submission" date="2024-01" db="EMBL/GenBank/DDBJ databases">
        <title>Pedobacter sp. nov., isolated from fresh soil.</title>
        <authorList>
            <person name="Le N.T.T."/>
        </authorList>
    </citation>
    <scope>NUCLEOTIDE SEQUENCE [LARGE SCALE GENOMIC DNA]</scope>
    <source>
        <strain evidence="1 2">KR3-3</strain>
    </source>
</reference>
<sequence>MKKSLFVVVAFISLSVFGAFVAKDDLLDSLLEKLEQFTANSPQEKVHLHLDKPYYSVGDDLWFKAYVVNAEENKLSLLSKVLYIDVVDENDSVKKTLVLPLENGLANGDIDLSDTVFSAGTYQLRAYTNWMRNFDDSFLFRKEITIGDAFHDRVWVDTKFDLSPTANGTSLKATLTYTNFNNEPERNKEVSYNLIYEGNKLFSGTGKTDSQGIITVNYNLKKDYAFNKLLLNTLFNKNDVVKVAKSTPVVSSVKAIDVQFFPEGGNLVNGIRSKVAFKAVDENGMGTAVEGYVEDKEGKKVAVIGSEHLGMGLFALTPLAGERYTAVVVADGIQKRYQLPQAATKGYVFSLSHLDDENLMMRVNCSSDLAQDNEFVVVAQSNGMVKYTTKIKLDKGTISSKLPKNELPEGIVQFTLFTPDMMPLAERLVFVRRNDGLKAAMSTPKESYGKREQVNLSLHVENSKAKGEVGSFSVSVVNQDKVNQIEDNETSILSNLLLTSDLKGNIEKPNYYFTAVNPTKERQLDLLLLTQGWRRFKWEEIMHPNGQSHLKFRPEESFAINGTIVNLHNKPIPYGKINLFVPSTLLLLDTVADANGRFVFDNLFFPDSTTVILRAKNAKDRNNAQILIDNRVAFASLPNERPKGGAKDSVLVKYLAATEQRFNELGKYGLKNGKIMLKEVVVKTSRNPPIYKSALPTITPADYTLTPDRLQTSGSVVTLLIGIQGINIRHNVIYGRNKEIEGPMLLLLDGNPISDLSGVDPSNLAGIQVIRGGLYATGVGLNLKSPSNPVLSLPKGRYLSNEMSARFGIVFFTTEWRPKPKQPLGFSKLKTGYAMAKEFYAPAYDVAAQNKDMADLRSTIYWKPDLITDEKGNANFKFFTADEPGKYLVTLEGVALSGQLVRKSYSFTVK</sequence>
<accession>A0ABU7I2N1</accession>
<comment type="caution">
    <text evidence="1">The sequence shown here is derived from an EMBL/GenBank/DDBJ whole genome shotgun (WGS) entry which is preliminary data.</text>
</comment>
<dbReference type="Proteomes" id="UP001336835">
    <property type="component" value="Unassembled WGS sequence"/>
</dbReference>
<keyword evidence="2" id="KW-1185">Reference proteome</keyword>
<protein>
    <recommendedName>
        <fullName evidence="3">TonB-dependent receptor plug domain-containing protein</fullName>
    </recommendedName>
</protein>
<evidence type="ECO:0008006" key="3">
    <source>
        <dbReference type="Google" id="ProtNLM"/>
    </source>
</evidence>
<organism evidence="1 2">
    <name type="scientific">Pedobacter albus</name>
    <dbReference type="NCBI Taxonomy" id="3113905"/>
    <lineage>
        <taxon>Bacteria</taxon>
        <taxon>Pseudomonadati</taxon>
        <taxon>Bacteroidota</taxon>
        <taxon>Sphingobacteriia</taxon>
        <taxon>Sphingobacteriales</taxon>
        <taxon>Sphingobacteriaceae</taxon>
        <taxon>Pedobacter</taxon>
    </lineage>
</organism>
<evidence type="ECO:0000313" key="1">
    <source>
        <dbReference type="EMBL" id="MEE1943708.1"/>
    </source>
</evidence>
<dbReference type="Gene3D" id="2.60.40.1930">
    <property type="match status" value="1"/>
</dbReference>
<evidence type="ECO:0000313" key="2">
    <source>
        <dbReference type="Proteomes" id="UP001336835"/>
    </source>
</evidence>